<gene>
    <name evidence="1" type="ORF">SNAT2548_LOCUS15972</name>
</gene>
<reference evidence="1" key="1">
    <citation type="submission" date="2021-02" db="EMBL/GenBank/DDBJ databases">
        <authorList>
            <person name="Dougan E. K."/>
            <person name="Rhodes N."/>
            <person name="Thang M."/>
            <person name="Chan C."/>
        </authorList>
    </citation>
    <scope>NUCLEOTIDE SEQUENCE</scope>
</reference>
<dbReference type="Proteomes" id="UP000604046">
    <property type="component" value="Unassembled WGS sequence"/>
</dbReference>
<dbReference type="EMBL" id="CAJNDS010002069">
    <property type="protein sequence ID" value="CAE7303745.1"/>
    <property type="molecule type" value="Genomic_DNA"/>
</dbReference>
<dbReference type="SUPFAM" id="SSF52540">
    <property type="entry name" value="P-loop containing nucleoside triphosphate hydrolases"/>
    <property type="match status" value="1"/>
</dbReference>
<protein>
    <submittedName>
        <fullName evidence="1">Uncharacterized protein</fullName>
    </submittedName>
</protein>
<name>A0A812NF39_9DINO</name>
<evidence type="ECO:0000313" key="1">
    <source>
        <dbReference type="EMBL" id="CAE7303745.1"/>
    </source>
</evidence>
<accession>A0A812NF39</accession>
<comment type="caution">
    <text evidence="1">The sequence shown here is derived from an EMBL/GenBank/DDBJ whole genome shotgun (WGS) entry which is preliminary data.</text>
</comment>
<organism evidence="1 2">
    <name type="scientific">Symbiodinium natans</name>
    <dbReference type="NCBI Taxonomy" id="878477"/>
    <lineage>
        <taxon>Eukaryota</taxon>
        <taxon>Sar</taxon>
        <taxon>Alveolata</taxon>
        <taxon>Dinophyceae</taxon>
        <taxon>Suessiales</taxon>
        <taxon>Symbiodiniaceae</taxon>
        <taxon>Symbiodinium</taxon>
    </lineage>
</organism>
<dbReference type="AlphaFoldDB" id="A0A812NF39"/>
<dbReference type="Gene3D" id="3.40.50.300">
    <property type="entry name" value="P-loop containing nucleotide triphosphate hydrolases"/>
    <property type="match status" value="1"/>
</dbReference>
<keyword evidence="2" id="KW-1185">Reference proteome</keyword>
<evidence type="ECO:0000313" key="2">
    <source>
        <dbReference type="Proteomes" id="UP000604046"/>
    </source>
</evidence>
<proteinExistence type="predicted"/>
<sequence>MIPGHLCMTPLVHGSSVILRKGLSQHLCAGTRAPGDRYRRVLQSKLTRHSLPEIAAALRLRVVANWLPLLIGSAITVVVNDIATRANIRRAPRKFMRSAAKKLSKAYKVYANQAEERPQAERMLREFLDMEGPKEKQSPSFLLVSGPQGVGKTTLIQSVLGQYAEDGRWIIPLQQDVEPGKDFDLTARLRARLKVLELPPNFSCLPEDLLEILDEDCRRATGGPVILYLALTTRNRADAFSANECDDIASRVGALARRLTYDFPRAKFIIEVSISAVADLMPAKYNMSDMLIVDGLPFQQFQKVATDEYHKLLQQVLGEDESRWKSGLEYFYCRFGGSFRLLQDMLRAALRETVEFEQIVGQRYRNAVAPLDTALKETTAPKELAGLSWFFPPWLFPSKYEAFLRTVAETPKGYMTKNAAEIELERELLKLAPRERLLKRLRADAIALKHRFYIFKMVGEEDEKMRELGYL</sequence>
<dbReference type="InterPro" id="IPR027417">
    <property type="entry name" value="P-loop_NTPase"/>
</dbReference>